<evidence type="ECO:0000259" key="3">
    <source>
        <dbReference type="Pfam" id="PF18062"/>
    </source>
</evidence>
<keyword evidence="4" id="KW-0378">Hydrolase</keyword>
<dbReference type="Proteomes" id="UP000215896">
    <property type="component" value="Unassembled WGS sequence"/>
</dbReference>
<evidence type="ECO:0000313" key="4">
    <source>
        <dbReference type="EMBL" id="OYO12934.1"/>
    </source>
</evidence>
<accession>A0A255GIX1</accession>
<dbReference type="InterPro" id="IPR011856">
    <property type="entry name" value="tRNA_endonuc-like_dom_sf"/>
</dbReference>
<protein>
    <submittedName>
        <fullName evidence="4">Restriction endonuclease</fullName>
    </submittedName>
</protein>
<name>A0A255GIX1_9ACTN</name>
<dbReference type="Gene3D" id="3.40.1350.10">
    <property type="match status" value="1"/>
</dbReference>
<dbReference type="GO" id="GO:0003677">
    <property type="term" value="F:DNA binding"/>
    <property type="evidence" value="ECO:0007669"/>
    <property type="project" value="InterPro"/>
</dbReference>
<keyword evidence="4" id="KW-0540">Nuclease</keyword>
<evidence type="ECO:0000313" key="5">
    <source>
        <dbReference type="Proteomes" id="UP000215896"/>
    </source>
</evidence>
<feature type="region of interest" description="Disordered" evidence="1">
    <location>
        <begin position="417"/>
        <end position="450"/>
    </location>
</feature>
<keyword evidence="5" id="KW-1185">Reference proteome</keyword>
<feature type="domain" description="Restriction endonuclease type IV Mrr" evidence="2">
    <location>
        <begin position="260"/>
        <end position="377"/>
    </location>
</feature>
<feature type="compositionally biased region" description="Basic and acidic residues" evidence="1">
    <location>
        <begin position="441"/>
        <end position="450"/>
    </location>
</feature>
<dbReference type="GO" id="GO:0009307">
    <property type="term" value="P:DNA restriction-modification system"/>
    <property type="evidence" value="ECO:0007669"/>
    <property type="project" value="InterPro"/>
</dbReference>
<proteinExistence type="predicted"/>
<feature type="domain" description="Restriction endonuclease AspBHI N-terminal" evidence="3">
    <location>
        <begin position="33"/>
        <end position="219"/>
    </location>
</feature>
<organism evidence="4 5">
    <name type="scientific">Enemella evansiae</name>
    <dbReference type="NCBI Taxonomy" id="2016499"/>
    <lineage>
        <taxon>Bacteria</taxon>
        <taxon>Bacillati</taxon>
        <taxon>Actinomycetota</taxon>
        <taxon>Actinomycetes</taxon>
        <taxon>Propionibacteriales</taxon>
        <taxon>Propionibacteriaceae</taxon>
        <taxon>Enemella</taxon>
    </lineage>
</organism>
<dbReference type="InterPro" id="IPR007560">
    <property type="entry name" value="Restrct_endonuc_IV_Mrr"/>
</dbReference>
<gene>
    <name evidence="4" type="ORF">CGZ94_13710</name>
</gene>
<dbReference type="GO" id="GO:0004519">
    <property type="term" value="F:endonuclease activity"/>
    <property type="evidence" value="ECO:0007669"/>
    <property type="project" value="UniProtKB-KW"/>
</dbReference>
<dbReference type="Gene3D" id="2.30.280.20">
    <property type="match status" value="1"/>
</dbReference>
<reference evidence="4 5" key="1">
    <citation type="submission" date="2017-07" db="EMBL/GenBank/DDBJ databases">
        <title>Draft whole genome sequences of clinical Proprionibacteriaceae strains.</title>
        <authorList>
            <person name="Bernier A.-M."/>
            <person name="Bernard K."/>
            <person name="Domingo M.-C."/>
        </authorList>
    </citation>
    <scope>NUCLEOTIDE SEQUENCE [LARGE SCALE GENOMIC DNA]</scope>
    <source>
        <strain evidence="4 5">NML 030167</strain>
    </source>
</reference>
<evidence type="ECO:0000259" key="2">
    <source>
        <dbReference type="Pfam" id="PF04471"/>
    </source>
</evidence>
<evidence type="ECO:0000256" key="1">
    <source>
        <dbReference type="SAM" id="MobiDB-lite"/>
    </source>
</evidence>
<dbReference type="InterPro" id="IPR041409">
    <property type="entry name" value="RE_AspBHI_N"/>
</dbReference>
<comment type="caution">
    <text evidence="4">The sequence shown here is derived from an EMBL/GenBank/DDBJ whole genome shotgun (WGS) entry which is preliminary data.</text>
</comment>
<dbReference type="AlphaFoldDB" id="A0A255GIX1"/>
<dbReference type="EMBL" id="NMVO01000014">
    <property type="protein sequence ID" value="OYO12934.1"/>
    <property type="molecule type" value="Genomic_DNA"/>
</dbReference>
<sequence length="450" mass="50018">MLRCVSASDPVRFEDLATSDLQVDRVYRGGSRGNVGDEPIARIIPGVGNQGGFRSLGSISRGDVRLVVLYTSGEDTNWPDTLDPVTGDFTYYGDNKKPGAALHDTPRRGNLLLREVFQLTHGGPGDRLQVPPFLLFEKGAQGRDVIFRGLLAPGSSRLTAEEELVAVWRTTRDKRFQNYRSHFTVLNVASVTRSWLTEIANGNINGPHAPKAWTRWVRGRVYDALEAKRTVKVRSKEDQYPNAAGLHLLKIIHEHFEARPVAFEHLAARIWLQADKNVDSVDVTRPSRDGGRDGIGQYLVGPRADPVRIEFALEAKCYKPQTNSVGVREMSRLISRIKHRDFGVMVTTAHVGDQVYKEVREDGHPIVIIAGRDIVEVLSQMGIRTPEELRTYLAENFDEPRDETVSLADLVEPSVPVEVASAHERARPEQAVNGGSPPTESMRHSENGTV</sequence>
<dbReference type="Pfam" id="PF18062">
    <property type="entry name" value="RE_AspBHI_N"/>
    <property type="match status" value="1"/>
</dbReference>
<dbReference type="Pfam" id="PF04471">
    <property type="entry name" value="Mrr_cat"/>
    <property type="match status" value="1"/>
</dbReference>
<dbReference type="OrthoDB" id="3010308at2"/>
<keyword evidence="4" id="KW-0255">Endonuclease</keyword>